<keyword evidence="2" id="KW-1185">Reference proteome</keyword>
<proteinExistence type="predicted"/>
<organism evidence="1 2">
    <name type="scientific">Methylorubrum aminovorans</name>
    <dbReference type="NCBI Taxonomy" id="269069"/>
    <lineage>
        <taxon>Bacteria</taxon>
        <taxon>Pseudomonadati</taxon>
        <taxon>Pseudomonadota</taxon>
        <taxon>Alphaproteobacteria</taxon>
        <taxon>Hyphomicrobiales</taxon>
        <taxon>Methylobacteriaceae</taxon>
        <taxon>Methylorubrum</taxon>
    </lineage>
</organism>
<sequence length="45" mass="4528">MTALAIILGVVAGAVAIIVAAELAVLADNERDGIPPSCFTYGDEP</sequence>
<reference evidence="1" key="2">
    <citation type="submission" date="2021-08" db="EMBL/GenBank/DDBJ databases">
        <authorList>
            <person name="Tani A."/>
            <person name="Ola A."/>
            <person name="Ogura Y."/>
            <person name="Katsura K."/>
            <person name="Hayashi T."/>
        </authorList>
    </citation>
    <scope>NUCLEOTIDE SEQUENCE</scope>
    <source>
        <strain evidence="1">NBRC 15686</strain>
    </source>
</reference>
<gene>
    <name evidence="1" type="ORF">LNAOJCKE_0910</name>
</gene>
<reference evidence="1" key="1">
    <citation type="journal article" date="2021" name="Front. Microbiol.">
        <title>Comprehensive Comparative Genomics and Phenotyping of Methylobacterium Species.</title>
        <authorList>
            <person name="Alessa O."/>
            <person name="Ogura Y."/>
            <person name="Fujitani Y."/>
            <person name="Takami H."/>
            <person name="Hayashi T."/>
            <person name="Sahin N."/>
            <person name="Tani A."/>
        </authorList>
    </citation>
    <scope>NUCLEOTIDE SEQUENCE</scope>
    <source>
        <strain evidence="1">NBRC 15686</strain>
    </source>
</reference>
<dbReference type="Proteomes" id="UP001055039">
    <property type="component" value="Unassembled WGS sequence"/>
</dbReference>
<protein>
    <submittedName>
        <fullName evidence="1">Uncharacterized protein</fullName>
    </submittedName>
</protein>
<dbReference type="RefSeq" id="WP_238222701.1">
    <property type="nucleotide sequence ID" value="NZ_BAAADH010000001.1"/>
</dbReference>
<comment type="caution">
    <text evidence="1">The sequence shown here is derived from an EMBL/GenBank/DDBJ whole genome shotgun (WGS) entry which is preliminary data.</text>
</comment>
<evidence type="ECO:0000313" key="2">
    <source>
        <dbReference type="Proteomes" id="UP001055039"/>
    </source>
</evidence>
<accession>A0ABQ4UB77</accession>
<evidence type="ECO:0000313" key="1">
    <source>
        <dbReference type="EMBL" id="GJE63712.1"/>
    </source>
</evidence>
<dbReference type="EMBL" id="BPRC01000001">
    <property type="protein sequence ID" value="GJE63712.1"/>
    <property type="molecule type" value="Genomic_DNA"/>
</dbReference>
<name>A0ABQ4UB77_9HYPH</name>